<dbReference type="Pfam" id="PF12796">
    <property type="entry name" value="Ank_2"/>
    <property type="match status" value="1"/>
</dbReference>
<dbReference type="SMART" id="SM00248">
    <property type="entry name" value="ANK"/>
    <property type="match status" value="2"/>
</dbReference>
<feature type="repeat" description="TPR" evidence="1">
    <location>
        <begin position="204"/>
        <end position="237"/>
    </location>
</feature>
<dbReference type="InterPro" id="IPR019734">
    <property type="entry name" value="TPR_rpt"/>
</dbReference>
<dbReference type="PANTHER" id="PTHR46224:SF68">
    <property type="entry name" value="OS08G0325400 PROTEIN"/>
    <property type="match status" value="1"/>
</dbReference>
<accession>B8AI91</accession>
<dbReference type="HOGENOM" id="CLU_000134_44_6_1"/>
<dbReference type="InterPro" id="IPR002110">
    <property type="entry name" value="Ankyrin_rpt"/>
</dbReference>
<dbReference type="PANTHER" id="PTHR46224">
    <property type="entry name" value="ANKYRIN REPEAT FAMILY PROTEIN"/>
    <property type="match status" value="1"/>
</dbReference>
<dbReference type="EMBL" id="CM000127">
    <property type="protein sequence ID" value="EEC73207.1"/>
    <property type="molecule type" value="Genomic_DNA"/>
</dbReference>
<dbReference type="AlphaFoldDB" id="B8AI91"/>
<evidence type="ECO:0000313" key="3">
    <source>
        <dbReference type="Proteomes" id="UP000007015"/>
    </source>
</evidence>
<dbReference type="STRING" id="39946.B8AI91"/>
<dbReference type="InterPro" id="IPR051616">
    <property type="entry name" value="Cul2-RING_E3_ligase_SR"/>
</dbReference>
<protein>
    <submittedName>
        <fullName evidence="2">Uncharacterized protein</fullName>
    </submittedName>
</protein>
<organism evidence="2 3">
    <name type="scientific">Oryza sativa subsp. indica</name>
    <name type="common">Rice</name>
    <dbReference type="NCBI Taxonomy" id="39946"/>
    <lineage>
        <taxon>Eukaryota</taxon>
        <taxon>Viridiplantae</taxon>
        <taxon>Streptophyta</taxon>
        <taxon>Embryophyta</taxon>
        <taxon>Tracheophyta</taxon>
        <taxon>Spermatophyta</taxon>
        <taxon>Magnoliopsida</taxon>
        <taxon>Liliopsida</taxon>
        <taxon>Poales</taxon>
        <taxon>Poaceae</taxon>
        <taxon>BOP clade</taxon>
        <taxon>Oryzoideae</taxon>
        <taxon>Oryzeae</taxon>
        <taxon>Oryzinae</taxon>
        <taxon>Oryza</taxon>
        <taxon>Oryza sativa</taxon>
    </lineage>
</organism>
<dbReference type="OMA" id="ANTEMEH"/>
<dbReference type="Proteomes" id="UP000007015">
    <property type="component" value="Chromosome 2"/>
</dbReference>
<dbReference type="SUPFAM" id="SSF48452">
    <property type="entry name" value="TPR-like"/>
    <property type="match status" value="1"/>
</dbReference>
<gene>
    <name evidence="2" type="ORF">OsI_07287</name>
</gene>
<dbReference type="PROSITE" id="PS50005">
    <property type="entry name" value="TPR"/>
    <property type="match status" value="2"/>
</dbReference>
<dbReference type="InterPro" id="IPR036770">
    <property type="entry name" value="Ankyrin_rpt-contain_sf"/>
</dbReference>
<keyword evidence="1" id="KW-0802">TPR repeat</keyword>
<dbReference type="InterPro" id="IPR011990">
    <property type="entry name" value="TPR-like_helical_dom_sf"/>
</dbReference>
<dbReference type="Gramene" id="BGIOSGA006440-TA">
    <property type="protein sequence ID" value="BGIOSGA006440-PA"/>
    <property type="gene ID" value="BGIOSGA006440"/>
</dbReference>
<dbReference type="Gene3D" id="1.25.40.20">
    <property type="entry name" value="Ankyrin repeat-containing domain"/>
    <property type="match status" value="1"/>
</dbReference>
<reference evidence="2 3" key="1">
    <citation type="journal article" date="2005" name="PLoS Biol.">
        <title>The genomes of Oryza sativa: a history of duplications.</title>
        <authorList>
            <person name="Yu J."/>
            <person name="Wang J."/>
            <person name="Lin W."/>
            <person name="Li S."/>
            <person name="Li H."/>
            <person name="Zhou J."/>
            <person name="Ni P."/>
            <person name="Dong W."/>
            <person name="Hu S."/>
            <person name="Zeng C."/>
            <person name="Zhang J."/>
            <person name="Zhang Y."/>
            <person name="Li R."/>
            <person name="Xu Z."/>
            <person name="Li S."/>
            <person name="Li X."/>
            <person name="Zheng H."/>
            <person name="Cong L."/>
            <person name="Lin L."/>
            <person name="Yin J."/>
            <person name="Geng J."/>
            <person name="Li G."/>
            <person name="Shi J."/>
            <person name="Liu J."/>
            <person name="Lv H."/>
            <person name="Li J."/>
            <person name="Wang J."/>
            <person name="Deng Y."/>
            <person name="Ran L."/>
            <person name="Shi X."/>
            <person name="Wang X."/>
            <person name="Wu Q."/>
            <person name="Li C."/>
            <person name="Ren X."/>
            <person name="Wang J."/>
            <person name="Wang X."/>
            <person name="Li D."/>
            <person name="Liu D."/>
            <person name="Zhang X."/>
            <person name="Ji Z."/>
            <person name="Zhao W."/>
            <person name="Sun Y."/>
            <person name="Zhang Z."/>
            <person name="Bao J."/>
            <person name="Han Y."/>
            <person name="Dong L."/>
            <person name="Ji J."/>
            <person name="Chen P."/>
            <person name="Wu S."/>
            <person name="Liu J."/>
            <person name="Xiao Y."/>
            <person name="Bu D."/>
            <person name="Tan J."/>
            <person name="Yang L."/>
            <person name="Ye C."/>
            <person name="Zhang J."/>
            <person name="Xu J."/>
            <person name="Zhou Y."/>
            <person name="Yu Y."/>
            <person name="Zhang B."/>
            <person name="Zhuang S."/>
            <person name="Wei H."/>
            <person name="Liu B."/>
            <person name="Lei M."/>
            <person name="Yu H."/>
            <person name="Li Y."/>
            <person name="Xu H."/>
            <person name="Wei S."/>
            <person name="He X."/>
            <person name="Fang L."/>
            <person name="Zhang Z."/>
            <person name="Zhang Y."/>
            <person name="Huang X."/>
            <person name="Su Z."/>
            <person name="Tong W."/>
            <person name="Li J."/>
            <person name="Tong Z."/>
            <person name="Li S."/>
            <person name="Ye J."/>
            <person name="Wang L."/>
            <person name="Fang L."/>
            <person name="Lei T."/>
            <person name="Chen C."/>
            <person name="Chen H."/>
            <person name="Xu Z."/>
            <person name="Li H."/>
            <person name="Huang H."/>
            <person name="Zhang F."/>
            <person name="Xu H."/>
            <person name="Li N."/>
            <person name="Zhao C."/>
            <person name="Li S."/>
            <person name="Dong L."/>
            <person name="Huang Y."/>
            <person name="Li L."/>
            <person name="Xi Y."/>
            <person name="Qi Q."/>
            <person name="Li W."/>
            <person name="Zhang B."/>
            <person name="Hu W."/>
            <person name="Zhang Y."/>
            <person name="Tian X."/>
            <person name="Jiao Y."/>
            <person name="Liang X."/>
            <person name="Jin J."/>
            <person name="Gao L."/>
            <person name="Zheng W."/>
            <person name="Hao B."/>
            <person name="Liu S."/>
            <person name="Wang W."/>
            <person name="Yuan L."/>
            <person name="Cao M."/>
            <person name="McDermott J."/>
            <person name="Samudrala R."/>
            <person name="Wang J."/>
            <person name="Wong G.K."/>
            <person name="Yang H."/>
        </authorList>
    </citation>
    <scope>NUCLEOTIDE SEQUENCE [LARGE SCALE GENOMIC DNA]</scope>
    <source>
        <strain evidence="3">cv. 93-11</strain>
    </source>
</reference>
<dbReference type="Gene3D" id="1.25.40.10">
    <property type="entry name" value="Tetratricopeptide repeat domain"/>
    <property type="match status" value="1"/>
</dbReference>
<feature type="repeat" description="TPR" evidence="1">
    <location>
        <begin position="136"/>
        <end position="169"/>
    </location>
</feature>
<keyword evidence="3" id="KW-1185">Reference proteome</keyword>
<evidence type="ECO:0000256" key="1">
    <source>
        <dbReference type="PROSITE-ProRule" id="PRU00339"/>
    </source>
</evidence>
<name>B8AI91_ORYSI</name>
<evidence type="ECO:0000313" key="2">
    <source>
        <dbReference type="EMBL" id="EEC73207.1"/>
    </source>
</evidence>
<dbReference type="SUPFAM" id="SSF48403">
    <property type="entry name" value="Ankyrin repeat"/>
    <property type="match status" value="1"/>
</dbReference>
<dbReference type="SMART" id="SM00028">
    <property type="entry name" value="TPR"/>
    <property type="match status" value="3"/>
</dbReference>
<proteinExistence type="predicted"/>
<sequence length="260" mass="28107">MATLLDDGRGRIGEAVQAARVRGAPMGGMGALHLAAGKGRLEVCRYLVEELRLDVDDADQEFNKMVDGHLTPLATAITAGELKCVNLLIEAGAVVSGDCISTAAKGGSNECNYSMEETGANRNISDNGEPVSKRKATELKSLGNKAVEKKDYLSATGFYSKALDLYPDDATLFSNRSLCWHHMGNGGKALLDAYECRKLRPDWPKAYYRQGAALMLLKDYESACETLYNGLKLDPGNSEMEDALREALESLKTSASTEAR</sequence>